<dbReference type="KEGG" id="hti:HTIA_2787"/>
<dbReference type="OrthoDB" id="137027at2157"/>
<dbReference type="EMBL" id="AFNT02000040">
    <property type="protein sequence ID" value="ERJ05206.1"/>
    <property type="molecule type" value="Genomic_DNA"/>
</dbReference>
<evidence type="ECO:0000313" key="3">
    <source>
        <dbReference type="Proteomes" id="UP000003861"/>
    </source>
</evidence>
<name>F7PIA3_9EURY</name>
<protein>
    <submittedName>
        <fullName evidence="2">Uncharacterized protein</fullName>
    </submittedName>
</protein>
<reference evidence="2 3" key="1">
    <citation type="journal article" date="2011" name="J. Bacteriol.">
        <title>Genome sequence of Halorhabdus tiamatea, the first archaeon isolated from a deep-sea anoxic brine lake.</title>
        <authorList>
            <person name="Antunes A."/>
            <person name="Alam I."/>
            <person name="Bajic V.B."/>
            <person name="Stingl U."/>
        </authorList>
    </citation>
    <scope>NUCLEOTIDE SEQUENCE [LARGE SCALE GENOMIC DNA]</scope>
    <source>
        <strain evidence="2 3">SARL4B</strain>
    </source>
</reference>
<dbReference type="RefSeq" id="WP_008525315.1">
    <property type="nucleotide sequence ID" value="NC_021921.1"/>
</dbReference>
<evidence type="ECO:0000313" key="4">
    <source>
        <dbReference type="Proteomes" id="UP000015381"/>
    </source>
</evidence>
<organism evidence="2 3">
    <name type="scientific">Halorhabdus tiamatea SARL4B</name>
    <dbReference type="NCBI Taxonomy" id="1033806"/>
    <lineage>
        <taxon>Archaea</taxon>
        <taxon>Methanobacteriati</taxon>
        <taxon>Methanobacteriota</taxon>
        <taxon>Stenosarchaea group</taxon>
        <taxon>Halobacteria</taxon>
        <taxon>Halobacteriales</taxon>
        <taxon>Haloarculaceae</taxon>
        <taxon>Halorhabdus</taxon>
    </lineage>
</organism>
<dbReference type="InterPro" id="IPR043900">
    <property type="entry name" value="DUF5788"/>
</dbReference>
<dbReference type="GeneID" id="23798667"/>
<keyword evidence="4" id="KW-1185">Reference proteome</keyword>
<reference evidence="1 4" key="3">
    <citation type="journal article" date="2014" name="Environ. Microbiol.">
        <title>Halorhabdus tiamatea: proteogenomics and glycosidase activity measurements identify the first cultivated euryarchaeon from a deep-sea anoxic brine lake as potential polysaccharide degrader.</title>
        <authorList>
            <person name="Werner J."/>
            <person name="Ferrer M."/>
            <person name="Michel G."/>
            <person name="Mann A.J."/>
            <person name="Huang S."/>
            <person name="Juarez S."/>
            <person name="Ciordia S."/>
            <person name="Albar J.P."/>
            <person name="Alcaide M."/>
            <person name="La Cono V."/>
            <person name="Yakimov M.M."/>
            <person name="Antunes A."/>
            <person name="Taborda M."/>
            <person name="Da Costa M.S."/>
            <person name="Amann R.I."/>
            <person name="Gloeckner F.O."/>
            <person name="Golyshina O.V."/>
            <person name="Golyshin P.N."/>
            <person name="Teeling H."/>
        </authorList>
    </citation>
    <scope>NUCLEOTIDE SEQUENCE [LARGE SCALE GENOMIC DNA]</scope>
    <source>
        <strain evidence="4">SARL4B</strain>
        <strain evidence="1">Type strain: SARL4B</strain>
    </source>
</reference>
<sequence>MDDTRDDEPLSDRRREELLERVQRKSATVGQQLPQAVEIQGTEMNLKEFVWETKRQGTVPPELRDRVRKVRAKLTAERKERKQRLESADLTAKEAEDLAQSIVGIDRAISALKNLHEPNLADSARQADVESSRRWVSFLDSILD</sequence>
<dbReference type="HOGENOM" id="CLU_148450_0_0_2"/>
<dbReference type="Proteomes" id="UP000015381">
    <property type="component" value="Chromosome I"/>
</dbReference>
<dbReference type="AlphaFoldDB" id="F7PIA3"/>
<dbReference type="EMBL" id="HF571520">
    <property type="protein sequence ID" value="CCQ34889.1"/>
    <property type="molecule type" value="Genomic_DNA"/>
</dbReference>
<evidence type="ECO:0000313" key="2">
    <source>
        <dbReference type="EMBL" id="ERJ05206.1"/>
    </source>
</evidence>
<reference evidence="2 3" key="2">
    <citation type="journal article" date="2013" name="PLoS ONE">
        <title>INDIGO - INtegrated Data Warehouse of MIcrobial GenOmes with Examples from the Red Sea Extremophiles.</title>
        <authorList>
            <person name="Alam I."/>
            <person name="Antunes A."/>
            <person name="Kamau A.A."/>
            <person name="Ba Alawi W."/>
            <person name="Kalkatawi M."/>
            <person name="Stingl U."/>
            <person name="Bajic V.B."/>
        </authorList>
    </citation>
    <scope>NUCLEOTIDE SEQUENCE [LARGE SCALE GENOMIC DNA]</scope>
    <source>
        <strain evidence="2 3">SARL4B</strain>
    </source>
</reference>
<gene>
    <name evidence="2" type="ORF">HLRTI_002784</name>
    <name evidence="1" type="ORF">HTIA_2787</name>
</gene>
<dbReference type="Pfam" id="PF19101">
    <property type="entry name" value="DUF5788"/>
    <property type="match status" value="1"/>
</dbReference>
<accession>F7PIA3</accession>
<dbReference type="eggNOG" id="arCOG03097">
    <property type="taxonomic scope" value="Archaea"/>
</dbReference>
<proteinExistence type="predicted"/>
<evidence type="ECO:0000313" key="1">
    <source>
        <dbReference type="EMBL" id="CCQ34889.1"/>
    </source>
</evidence>
<dbReference type="Proteomes" id="UP000003861">
    <property type="component" value="Unassembled WGS sequence"/>
</dbReference>